<reference evidence="3 4" key="1">
    <citation type="submission" date="2016-10" db="EMBL/GenBank/DDBJ databases">
        <authorList>
            <person name="de Groot N.N."/>
        </authorList>
    </citation>
    <scope>NUCLEOTIDE SEQUENCE [LARGE SCALE GENOMIC DNA]</scope>
    <source>
        <strain evidence="2 3">DSM 1041</strain>
        <strain evidence="1 4">DSM 373</strain>
    </source>
</reference>
<dbReference type="EMBL" id="FNYQ01000011">
    <property type="protein sequence ID" value="SEI60370.1"/>
    <property type="molecule type" value="Genomic_DNA"/>
</dbReference>
<dbReference type="EMBL" id="FNYO01000044">
    <property type="protein sequence ID" value="SEJ15263.1"/>
    <property type="molecule type" value="Genomic_DNA"/>
</dbReference>
<name>A0A1H6S8M7_9GAMM</name>
<protein>
    <submittedName>
        <fullName evidence="1">Uncharacterized protein</fullName>
    </submittedName>
</protein>
<organism evidence="1 4">
    <name type="scientific">Azotobacter beijerinckii</name>
    <dbReference type="NCBI Taxonomy" id="170623"/>
    <lineage>
        <taxon>Bacteria</taxon>
        <taxon>Pseudomonadati</taxon>
        <taxon>Pseudomonadota</taxon>
        <taxon>Gammaproteobacteria</taxon>
        <taxon>Pseudomonadales</taxon>
        <taxon>Pseudomonadaceae</taxon>
        <taxon>Azotobacter</taxon>
    </lineage>
</organism>
<dbReference type="RefSeq" id="WP_090730433.1">
    <property type="nucleotide sequence ID" value="NZ_FNYO01000044.1"/>
</dbReference>
<accession>A0A1H6S8M7</accession>
<evidence type="ECO:0000313" key="2">
    <source>
        <dbReference type="EMBL" id="SEJ15263.1"/>
    </source>
</evidence>
<dbReference type="Proteomes" id="UP000199250">
    <property type="component" value="Unassembled WGS sequence"/>
</dbReference>
<dbReference type="OrthoDB" id="9801841at2"/>
<evidence type="ECO:0000313" key="1">
    <source>
        <dbReference type="EMBL" id="SEI60370.1"/>
    </source>
</evidence>
<evidence type="ECO:0000313" key="3">
    <source>
        <dbReference type="Proteomes" id="UP000199005"/>
    </source>
</evidence>
<dbReference type="AlphaFoldDB" id="A0A1H6S8M7"/>
<proteinExistence type="predicted"/>
<evidence type="ECO:0000313" key="4">
    <source>
        <dbReference type="Proteomes" id="UP000199250"/>
    </source>
</evidence>
<dbReference type="Proteomes" id="UP000199005">
    <property type="component" value="Unassembled WGS sequence"/>
</dbReference>
<gene>
    <name evidence="1" type="ORF">SAMN04244572_01018</name>
    <name evidence="2" type="ORF">SAMN04244579_03308</name>
</gene>
<dbReference type="STRING" id="170623.SAMN04244579_03308"/>
<sequence>MSELVQALLAAIPADGSSIGNQSLMERLKGQFPQLTEEAFWEARDALIEQGVLQAGRGRGGSVLRTVSLAEQASPQKAESNGTPPASAWVRFLRSYGPTSNNLTMFDEYVASALGRAKVKPISLSAPLLEDMVRHIESKAPGSILIAGTAGDGKTYHCRALWERIGGDPKAWAAKGNVKELHLADGRLAVFIKDLSEFNGEESDLPLQRLERSVLEGDDSEVVILAANHGQILDRLRDLGRRQDRTHPLRKPLQERFLQAGPAPDRLAVFDLSRSTSRKTLDEVASAVAGHPEWDNCKRCALQADGKVCPIDENRRRLLGESDGGQLSRRLGDLVEIARLNGLHLPMRDLLALCSNMVLGCSDAKQAKENLMTCADVAKIQESSDLGKASVYVNAFGANLPKRRTSDRPIFKAMSSFGVGDESTNAADGLLVYGKDDSRLQADFARLVASDPIYGATTAFRAAQDAYLEGYEGARLEGGSSEFLSMLEDQRRRLFFTLPDGEAGYPHWSMTAFRFAGDYLEIIDALKEKRPVSETVRGRIAKGLNRVLTGLLLENVDRIFIASSGGFTQSRVSVLCDHETPSRKQGGVGMAIRLVEETGRPRLDVSLAAGPGNSVVFDLTPIRHEFLSRVAEGALPASFSNECLEDLLAFKTKLLRKAENVRKAGMAGDDDEVGGETSALTLNFIDIVEPGGHGFSRPVIVRTQE</sequence>